<evidence type="ECO:0000259" key="5">
    <source>
        <dbReference type="PROSITE" id="PS50883"/>
    </source>
</evidence>
<feature type="coiled-coil region" evidence="2">
    <location>
        <begin position="296"/>
        <end position="323"/>
    </location>
</feature>
<dbReference type="CDD" id="cd01949">
    <property type="entry name" value="GGDEF"/>
    <property type="match status" value="2"/>
</dbReference>
<accession>A0A944MAB1</accession>
<evidence type="ECO:0000256" key="3">
    <source>
        <dbReference type="SAM" id="Phobius"/>
    </source>
</evidence>
<gene>
    <name evidence="7" type="ORF">KME65_09010</name>
</gene>
<dbReference type="CDD" id="cd01948">
    <property type="entry name" value="EAL"/>
    <property type="match status" value="1"/>
</dbReference>
<evidence type="ECO:0000256" key="1">
    <source>
        <dbReference type="ARBA" id="ARBA00001946"/>
    </source>
</evidence>
<proteinExistence type="predicted"/>
<dbReference type="PANTHER" id="PTHR44757:SF2">
    <property type="entry name" value="BIOFILM ARCHITECTURE MAINTENANCE PROTEIN MBAA"/>
    <property type="match status" value="1"/>
</dbReference>
<dbReference type="InterPro" id="IPR001633">
    <property type="entry name" value="EAL_dom"/>
</dbReference>
<feature type="domain" description="EAL" evidence="5">
    <location>
        <begin position="742"/>
        <end position="996"/>
    </location>
</feature>
<dbReference type="InterPro" id="IPR052155">
    <property type="entry name" value="Biofilm_reg_signaling"/>
</dbReference>
<dbReference type="SMART" id="SM00091">
    <property type="entry name" value="PAS"/>
    <property type="match status" value="1"/>
</dbReference>
<dbReference type="NCBIfam" id="TIGR00254">
    <property type="entry name" value="GGDEF"/>
    <property type="match status" value="2"/>
</dbReference>
<keyword evidence="7" id="KW-0808">Transferase</keyword>
<dbReference type="InterPro" id="IPR000160">
    <property type="entry name" value="GGDEF_dom"/>
</dbReference>
<dbReference type="InterPro" id="IPR043128">
    <property type="entry name" value="Rev_trsase/Diguanyl_cyclase"/>
</dbReference>
<dbReference type="EMBL" id="JAHHGM010000007">
    <property type="protein sequence ID" value="MBT2989094.1"/>
    <property type="molecule type" value="Genomic_DNA"/>
</dbReference>
<dbReference type="Pfam" id="PF00990">
    <property type="entry name" value="GGDEF"/>
    <property type="match status" value="2"/>
</dbReference>
<dbReference type="EC" id="2.7.7.65" evidence="7"/>
<comment type="cofactor">
    <cofactor evidence="1">
        <name>Mg(2+)</name>
        <dbReference type="ChEBI" id="CHEBI:18420"/>
    </cofactor>
</comment>
<dbReference type="SUPFAM" id="SSF55785">
    <property type="entry name" value="PYP-like sensor domain (PAS domain)"/>
    <property type="match status" value="1"/>
</dbReference>
<dbReference type="Gene3D" id="3.30.70.270">
    <property type="match status" value="2"/>
</dbReference>
<evidence type="ECO:0000313" key="8">
    <source>
        <dbReference type="Proteomes" id="UP000770889"/>
    </source>
</evidence>
<dbReference type="SMART" id="SM00267">
    <property type="entry name" value="GGDEF"/>
    <property type="match status" value="2"/>
</dbReference>
<dbReference type="Pfam" id="PF08448">
    <property type="entry name" value="PAS_4"/>
    <property type="match status" value="1"/>
</dbReference>
<dbReference type="PROSITE" id="PS50887">
    <property type="entry name" value="GGDEF"/>
    <property type="match status" value="2"/>
</dbReference>
<dbReference type="PROSITE" id="PS50883">
    <property type="entry name" value="EAL"/>
    <property type="match status" value="1"/>
</dbReference>
<protein>
    <submittedName>
        <fullName evidence="7">Diguanylate cyclase</fullName>
        <ecNumber evidence="7">2.7.7.65</ecNumber>
    </submittedName>
</protein>
<dbReference type="InterPro" id="IPR000700">
    <property type="entry name" value="PAS-assoc_C"/>
</dbReference>
<dbReference type="FunFam" id="3.30.70.270:FF:000001">
    <property type="entry name" value="Diguanylate cyclase domain protein"/>
    <property type="match status" value="1"/>
</dbReference>
<feature type="domain" description="PAC" evidence="4">
    <location>
        <begin position="256"/>
        <end position="308"/>
    </location>
</feature>
<feature type="transmembrane region" description="Helical" evidence="3">
    <location>
        <begin position="144"/>
        <end position="166"/>
    </location>
</feature>
<feature type="coiled-coil region" evidence="2">
    <location>
        <begin position="501"/>
        <end position="557"/>
    </location>
</feature>
<keyword evidence="3" id="KW-1133">Transmembrane helix</keyword>
<feature type="domain" description="GGDEF" evidence="6">
    <location>
        <begin position="585"/>
        <end position="733"/>
    </location>
</feature>
<dbReference type="Gene3D" id="3.30.450.20">
    <property type="entry name" value="PAS domain"/>
    <property type="match status" value="1"/>
</dbReference>
<dbReference type="SUPFAM" id="SSF55073">
    <property type="entry name" value="Nucleotide cyclase"/>
    <property type="match status" value="2"/>
</dbReference>
<dbReference type="InterPro" id="IPR029787">
    <property type="entry name" value="Nucleotide_cyclase"/>
</dbReference>
<dbReference type="PROSITE" id="PS50113">
    <property type="entry name" value="PAC"/>
    <property type="match status" value="1"/>
</dbReference>
<dbReference type="NCBIfam" id="TIGR00229">
    <property type="entry name" value="sensory_box"/>
    <property type="match status" value="1"/>
</dbReference>
<keyword evidence="7" id="KW-0548">Nucleotidyltransferase</keyword>
<dbReference type="InterPro" id="IPR035919">
    <property type="entry name" value="EAL_sf"/>
</dbReference>
<comment type="caution">
    <text evidence="7">The sequence shown here is derived from an EMBL/GenBank/DDBJ whole genome shotgun (WGS) entry which is preliminary data.</text>
</comment>
<dbReference type="GO" id="GO:0052621">
    <property type="term" value="F:diguanylate cyclase activity"/>
    <property type="evidence" value="ECO:0007669"/>
    <property type="project" value="UniProtKB-EC"/>
</dbReference>
<dbReference type="SMART" id="SM00052">
    <property type="entry name" value="EAL"/>
    <property type="match status" value="1"/>
</dbReference>
<evidence type="ECO:0000259" key="6">
    <source>
        <dbReference type="PROSITE" id="PS50887"/>
    </source>
</evidence>
<keyword evidence="3" id="KW-0472">Membrane</keyword>
<keyword evidence="3" id="KW-0812">Transmembrane</keyword>
<evidence type="ECO:0000256" key="2">
    <source>
        <dbReference type="SAM" id="Coils"/>
    </source>
</evidence>
<dbReference type="InterPro" id="IPR035965">
    <property type="entry name" value="PAS-like_dom_sf"/>
</dbReference>
<dbReference type="Proteomes" id="UP000770889">
    <property type="component" value="Unassembled WGS sequence"/>
</dbReference>
<dbReference type="AlphaFoldDB" id="A0A944MAB1"/>
<dbReference type="Pfam" id="PF00563">
    <property type="entry name" value="EAL"/>
    <property type="match status" value="1"/>
</dbReference>
<feature type="domain" description="GGDEF" evidence="6">
    <location>
        <begin position="361"/>
        <end position="494"/>
    </location>
</feature>
<organism evidence="7 8">
    <name type="scientific">Candidatus Thiodiazotropha taylori</name>
    <dbReference type="NCBI Taxonomy" id="2792791"/>
    <lineage>
        <taxon>Bacteria</taxon>
        <taxon>Pseudomonadati</taxon>
        <taxon>Pseudomonadota</taxon>
        <taxon>Gammaproteobacteria</taxon>
        <taxon>Chromatiales</taxon>
        <taxon>Sedimenticolaceae</taxon>
        <taxon>Candidatus Thiodiazotropha</taxon>
    </lineage>
</organism>
<sequence length="1002" mass="112883">MKFRISPTIKITFGLVLLTLSILLLGRLVGFVPDEEKTALQARKQFCESLAVQVSSAATKNDLQILRTTLESVVERNDDILSASLNNKRGVSLVAGDHEKHWVNVPLDKSTSTHVRVPIMAKQNRWGTLEVVFTPLRKESSLPLGTLGGLLLFVALMGFVLYMIFIKRTLRELDPKAVIPERVRSAFNALSEGLIILDEKDQIILANDSFTEKINKQEDALIGLRADELAWRKREKGVKADVFPWRTSMQSMERKTGIPMHLQLENSSERTFSVNTAPIFDGKGRPRGVLATFDDMTDLEKKHRELQSTLEKLRSSEKALRDKTVELELLATRDPLTGCYNRRAFFEKYGALFKAAVREGSGLVFMMIDIDAFKTINDQYGHANGDKVIRFIAETLLVNSRPEDVVGRYGGEEFSLVMPHADREQAVVLAERLRNEIQQKGYDLFTDKRTVTASFGLAQLTDGEEDQMLLISNADDALYLAKEQGRNRVIFWDGDMTKRERAAEKAKREEFERRMALANGQSDKILQGEVHRLEDLVRDLESELEYSREEIKRREGRDELTGLPNRIIFSDRILQVLARCKRYEKSAALVSIDIDDFSSINEAFGFSSGDRILKVISSRLVDTLRITDTVAVIDQQDDKESSTISRVNNDEFALILTDVNDIESITWVIRRLLNGLKKPIEVNDQELFVSFSVGVALYPHDDDTPAGLMHKAGSARFAAKRDIGSNNIHFFSPDINRDAYHKVWLESQLHKAIVRSQFELVYQPKFDLKSGRIVSLEALARWPHAKVGLIPPSEFIPVAESTGLIHKLGVWVLRQAIEDLKVWHEAGFDDLRVAVNLSAVQLRKSKLIQKVLESCQENGVDPSHLELEITESALVENFKQTASVMQPMSEAGIHFVLDDFGKGFSSLSYLRTLPIDAIKIDHSFIEDTLPSEYDQTIINGIISLARGLHLRVTAEGVETESQKKVLSRLGCDEVQGTLYCDPVATEQALSLLETYNRPADGA</sequence>
<evidence type="ECO:0000259" key="4">
    <source>
        <dbReference type="PROSITE" id="PS50113"/>
    </source>
</evidence>
<dbReference type="SUPFAM" id="SSF141868">
    <property type="entry name" value="EAL domain-like"/>
    <property type="match status" value="1"/>
</dbReference>
<reference evidence="7 8" key="1">
    <citation type="submission" date="2021-05" db="EMBL/GenBank/DDBJ databases">
        <title>Genetic and Functional Diversity in Clade A Lucinid endosymbionts from the Bahamas.</title>
        <authorList>
            <person name="Giani N.M."/>
            <person name="Engel A.S."/>
            <person name="Campbell B.J."/>
        </authorList>
    </citation>
    <scope>NUCLEOTIDE SEQUENCE [LARGE SCALE GENOMIC DNA]</scope>
    <source>
        <strain evidence="7">LUC16012Gg_MoonRockCtena</strain>
    </source>
</reference>
<dbReference type="PANTHER" id="PTHR44757">
    <property type="entry name" value="DIGUANYLATE CYCLASE DGCP"/>
    <property type="match status" value="1"/>
</dbReference>
<name>A0A944MAB1_9GAMM</name>
<dbReference type="InterPro" id="IPR013656">
    <property type="entry name" value="PAS_4"/>
</dbReference>
<keyword evidence="2" id="KW-0175">Coiled coil</keyword>
<dbReference type="InterPro" id="IPR000014">
    <property type="entry name" value="PAS"/>
</dbReference>
<evidence type="ECO:0000313" key="7">
    <source>
        <dbReference type="EMBL" id="MBT2989094.1"/>
    </source>
</evidence>
<dbReference type="Gene3D" id="3.20.20.450">
    <property type="entry name" value="EAL domain"/>
    <property type="match status" value="1"/>
</dbReference>
<dbReference type="CDD" id="cd00130">
    <property type="entry name" value="PAS"/>
    <property type="match status" value="1"/>
</dbReference>